<protein>
    <submittedName>
        <fullName evidence="1">Uncharacterized protein</fullName>
    </submittedName>
</protein>
<reference evidence="2" key="1">
    <citation type="submission" date="2016-10" db="EMBL/GenBank/DDBJ databases">
        <authorList>
            <person name="Varghese N."/>
            <person name="Submissions S."/>
        </authorList>
    </citation>
    <scope>NUCLEOTIDE SEQUENCE [LARGE SCALE GENOMIC DNA]</scope>
    <source>
        <strain evidence="2">DSM 18733</strain>
    </source>
</reference>
<keyword evidence="2" id="KW-1185">Reference proteome</keyword>
<dbReference type="OrthoDB" id="7874815at2"/>
<accession>A0A1H7IG48</accession>
<evidence type="ECO:0000313" key="1">
    <source>
        <dbReference type="EMBL" id="SEK60822.1"/>
    </source>
</evidence>
<dbReference type="EMBL" id="FOAF01000001">
    <property type="protein sequence ID" value="SEK60822.1"/>
    <property type="molecule type" value="Genomic_DNA"/>
</dbReference>
<dbReference type="STRING" id="407022.SAMN05661044_00673"/>
<dbReference type="Proteomes" id="UP000199421">
    <property type="component" value="Unassembled WGS sequence"/>
</dbReference>
<dbReference type="RefSeq" id="WP_093318305.1">
    <property type="nucleotide sequence ID" value="NZ_FOAF01000001.1"/>
</dbReference>
<proteinExistence type="predicted"/>
<organism evidence="1 2">
    <name type="scientific">Olivibacter domesticus</name>
    <name type="common">Pseudosphingobacterium domesticum</name>
    <dbReference type="NCBI Taxonomy" id="407022"/>
    <lineage>
        <taxon>Bacteria</taxon>
        <taxon>Pseudomonadati</taxon>
        <taxon>Bacteroidota</taxon>
        <taxon>Sphingobacteriia</taxon>
        <taxon>Sphingobacteriales</taxon>
        <taxon>Sphingobacteriaceae</taxon>
        <taxon>Olivibacter</taxon>
    </lineage>
</organism>
<dbReference type="AlphaFoldDB" id="A0A1H7IG48"/>
<gene>
    <name evidence="1" type="ORF">SAMN05661044_00673</name>
</gene>
<name>A0A1H7IG48_OLID1</name>
<sequence>MKIELKNIQHTEEPYPGQHLLPQRGDLYINNIHVGDFISTGIGRPSLYYAKDEDASILIEEAEKYFNRQLEVFHPSLPIGNRGLYVQPSIGVEIMQQLVKLHRQEMENSILEYWDLVAQKQVDNIVVGNPDGSLVAHALPQPIALLLGHSSLVDTLHYSIHRVIPYMGEGDRIVNDNIPKEMLEWCGLRPHEYLSAVGINEDNTGHRMKIEAKNIQYETLLPEGEILYACHLYIDGIHLAYGSNFVPGRQAFLYPVEKEAIPQLKQADAICKWLPQSVQSPAADQTEGGHLSALCKLMEEQVKEHINQQASVRFVQTNQVDSILFGTNGEPSFSVKLFAPVDVILADPQKWHQLTDVLHNAVLPYMGPGQRVLNTNIPDAIFKKAGLRDAQFTPSTADLNATQIKKRVGMKPR</sequence>
<evidence type="ECO:0000313" key="2">
    <source>
        <dbReference type="Proteomes" id="UP000199421"/>
    </source>
</evidence>